<comment type="caution">
    <text evidence="3">The sequence shown here is derived from an EMBL/GenBank/DDBJ whole genome shotgun (WGS) entry which is preliminary data.</text>
</comment>
<feature type="signal peptide" evidence="2">
    <location>
        <begin position="1"/>
        <end position="27"/>
    </location>
</feature>
<dbReference type="Proteomes" id="UP000284962">
    <property type="component" value="Unassembled WGS sequence"/>
</dbReference>
<accession>A0A413QIZ5</accession>
<feature type="compositionally biased region" description="Polar residues" evidence="1">
    <location>
        <begin position="91"/>
        <end position="109"/>
    </location>
</feature>
<evidence type="ECO:0000256" key="1">
    <source>
        <dbReference type="SAM" id="MobiDB-lite"/>
    </source>
</evidence>
<name>A0A413QIZ5_9FIRM</name>
<feature type="region of interest" description="Disordered" evidence="1">
    <location>
        <begin position="746"/>
        <end position="801"/>
    </location>
</feature>
<feature type="compositionally biased region" description="Polar residues" evidence="1">
    <location>
        <begin position="565"/>
        <end position="580"/>
    </location>
</feature>
<reference evidence="3 4" key="1">
    <citation type="submission" date="2018-08" db="EMBL/GenBank/DDBJ databases">
        <title>A genome reference for cultivated species of the human gut microbiota.</title>
        <authorList>
            <person name="Zou Y."/>
            <person name="Xue W."/>
            <person name="Luo G."/>
        </authorList>
    </citation>
    <scope>NUCLEOTIDE SEQUENCE [LARGE SCALE GENOMIC DNA]</scope>
    <source>
        <strain evidence="3 4">AM46-16</strain>
    </source>
</reference>
<feature type="compositionally biased region" description="Basic and acidic residues" evidence="1">
    <location>
        <begin position="54"/>
        <end position="89"/>
    </location>
</feature>
<feature type="compositionally biased region" description="Basic and acidic residues" evidence="1">
    <location>
        <begin position="770"/>
        <end position="782"/>
    </location>
</feature>
<keyword evidence="2" id="KW-0732">Signal</keyword>
<feature type="compositionally biased region" description="Basic and acidic residues" evidence="1">
    <location>
        <begin position="112"/>
        <end position="127"/>
    </location>
</feature>
<feature type="compositionally biased region" description="Polar residues" evidence="1">
    <location>
        <begin position="757"/>
        <end position="769"/>
    </location>
</feature>
<evidence type="ECO:0000313" key="3">
    <source>
        <dbReference type="EMBL" id="RGZ99037.1"/>
    </source>
</evidence>
<feature type="chain" id="PRO_5039693702" evidence="2">
    <location>
        <begin position="28"/>
        <end position="985"/>
    </location>
</feature>
<gene>
    <name evidence="3" type="ORF">DW957_10920</name>
</gene>
<dbReference type="AlphaFoldDB" id="A0A413QIZ5"/>
<dbReference type="EMBL" id="QSEW01000012">
    <property type="protein sequence ID" value="RGZ99037.1"/>
    <property type="molecule type" value="Genomic_DNA"/>
</dbReference>
<evidence type="ECO:0000313" key="4">
    <source>
        <dbReference type="Proteomes" id="UP000284962"/>
    </source>
</evidence>
<feature type="region of interest" description="Disordered" evidence="1">
    <location>
        <begin position="25"/>
        <end position="133"/>
    </location>
</feature>
<feature type="compositionally biased region" description="Low complexity" evidence="1">
    <location>
        <begin position="513"/>
        <end position="561"/>
    </location>
</feature>
<evidence type="ECO:0000256" key="2">
    <source>
        <dbReference type="SAM" id="SignalP"/>
    </source>
</evidence>
<organism evidence="3 4">
    <name type="scientific">Dorea formicigenerans</name>
    <dbReference type="NCBI Taxonomy" id="39486"/>
    <lineage>
        <taxon>Bacteria</taxon>
        <taxon>Bacillati</taxon>
        <taxon>Bacillota</taxon>
        <taxon>Clostridia</taxon>
        <taxon>Lachnospirales</taxon>
        <taxon>Lachnospiraceae</taxon>
        <taxon>Dorea</taxon>
    </lineage>
</organism>
<protein>
    <submittedName>
        <fullName evidence="3">Uncharacterized protein</fullName>
    </submittedName>
</protein>
<proteinExistence type="predicted"/>
<sequence length="985" mass="108463">MKRNSKRFLALFMAVSMSVTPTTVLHAEESSETDQIQNVEIKQDENIAQEDSETNEKSNSAEDSKEEIGKNEQAEVKDTQDNVPVKEELVSDNTNQENVQENGNHNITSNVEKNDKKNQENQEKESPEQEAAVPEFKAEKVEAVVVNGKIQVTVSTKDENYDKIYIGKKEDSEKTPEVKGEKNNLSGYDFVFETEVENLGQKLQYVPHLTEKNEWYSEKDMFLDMPAEAQFPEFAASVNEVAGANLLSAGEVQSKEVAAGHKTVELIDGASYKVEATSNSGMFNITNCVLSNNNGKMTAVITLSGKSYSHIYVGSEEDANKASANNFEGCIPFVINAKGQYTYTLPVEQLNTPLKIWAFSTKSKKWYDRTITFKSEGMQFQGLKEGTYEYVKDATDQVYTVTTDPGMFSVTEATLSKTAEGMKAKVTLKGTGYDALYLGSEEDAKKDDGKNWIRLCEIKGEGENQQYVFEIPVSALNTSIPIATHGTKSKKWFNHTITFNFNTNTVDAGEDQSNSGDNGNNGNNGGSNNNGNNGNNSGSGNNGGNTNNSGSNNNYGQNGSDNKYDSNTNGSTGRVNTSTKLADGVYSPDGFLWSGGTGKVGITCSQIRISGGQAYATITFSSSHYQYVKANGSKYLPVSQGGSTTFEIPVELNKNNKIIGMTTAMSQAHEITYSIFVYLAGARAAEGSSVIGAGMDSESKKLDQEAPSIIGLEYQGEVELNHAQYFKIYEYEQGIKLLEIDLASGTPRENQEDESGEVQQSTEMTQSGRVETKTTDQSKKEEEQTEDGASEVSQNQSEQEDKSELYLNNIVKYLIVPEGVEIPVGLDKETIVIQQPTDKTYVASDVILDKLEQLGALNQVKAVASEEKDCTNEIIKNALKDKSVDSIGKYDEPDYKKLIKDECNLTVMDTEILPKEDSETQETLEDQLNTMKEILSKYDTLNIPVFIDRSIDEEDELAQAEWLKVYGAIFGCEDKAEAIYAELTK</sequence>
<feature type="region of interest" description="Disordered" evidence="1">
    <location>
        <begin position="508"/>
        <end position="580"/>
    </location>
</feature>